<evidence type="ECO:0000256" key="3">
    <source>
        <dbReference type="ARBA" id="ARBA00023235"/>
    </source>
</evidence>
<keyword evidence="3" id="KW-0413">Isomerase</keyword>
<dbReference type="PROSITE" id="PS51061">
    <property type="entry name" value="R3H"/>
    <property type="match status" value="1"/>
</dbReference>
<evidence type="ECO:0000256" key="5">
    <source>
        <dbReference type="SAM" id="MobiDB-lite"/>
    </source>
</evidence>
<dbReference type="GO" id="GO:0003723">
    <property type="term" value="F:RNA binding"/>
    <property type="evidence" value="ECO:0007669"/>
    <property type="project" value="InterPro"/>
</dbReference>
<accession>A0AAJ6QUX7</accession>
<feature type="compositionally biased region" description="Basic and acidic residues" evidence="5">
    <location>
        <begin position="550"/>
        <end position="570"/>
    </location>
</feature>
<dbReference type="InterPro" id="IPR011760">
    <property type="entry name" value="PsdUridine_synth_TruD_insert"/>
</dbReference>
<comment type="catalytic activity">
    <reaction evidence="4">
        <text>a uridine in tRNA = a pseudouridine in tRNA</text>
        <dbReference type="Rhea" id="RHEA:54572"/>
        <dbReference type="Rhea" id="RHEA-COMP:13339"/>
        <dbReference type="Rhea" id="RHEA-COMP:13934"/>
        <dbReference type="ChEBI" id="CHEBI:65314"/>
        <dbReference type="ChEBI" id="CHEBI:65315"/>
    </reaction>
</comment>
<feature type="domain" description="TRUD" evidence="6">
    <location>
        <begin position="281"/>
        <end position="503"/>
    </location>
</feature>
<gene>
    <name evidence="9" type="primary">LOC100909167</name>
</gene>
<dbReference type="GeneID" id="100909167"/>
<dbReference type="SUPFAM" id="SSF55120">
    <property type="entry name" value="Pseudouridine synthase"/>
    <property type="match status" value="1"/>
</dbReference>
<feature type="compositionally biased region" description="Acidic residues" evidence="5">
    <location>
        <begin position="630"/>
        <end position="644"/>
    </location>
</feature>
<dbReference type="Pfam" id="PF01142">
    <property type="entry name" value="TruD"/>
    <property type="match status" value="1"/>
</dbReference>
<dbReference type="RefSeq" id="XP_003744717.2">
    <property type="nucleotide sequence ID" value="XM_003744669.2"/>
</dbReference>
<dbReference type="Proteomes" id="UP000694867">
    <property type="component" value="Unplaced"/>
</dbReference>
<dbReference type="InterPro" id="IPR042214">
    <property type="entry name" value="TruD_catalytic"/>
</dbReference>
<keyword evidence="8" id="KW-1185">Reference proteome</keyword>
<feature type="region of interest" description="Disordered" evidence="5">
    <location>
        <begin position="550"/>
        <end position="579"/>
    </location>
</feature>
<organism evidence="8 9">
    <name type="scientific">Galendromus occidentalis</name>
    <name type="common">western predatory mite</name>
    <dbReference type="NCBI Taxonomy" id="34638"/>
    <lineage>
        <taxon>Eukaryota</taxon>
        <taxon>Metazoa</taxon>
        <taxon>Ecdysozoa</taxon>
        <taxon>Arthropoda</taxon>
        <taxon>Chelicerata</taxon>
        <taxon>Arachnida</taxon>
        <taxon>Acari</taxon>
        <taxon>Parasitiformes</taxon>
        <taxon>Mesostigmata</taxon>
        <taxon>Gamasina</taxon>
        <taxon>Phytoseioidea</taxon>
        <taxon>Phytoseiidae</taxon>
        <taxon>Typhlodrominae</taxon>
        <taxon>Galendromus</taxon>
    </lineage>
</organism>
<dbReference type="GO" id="GO:0001522">
    <property type="term" value="P:pseudouridine synthesis"/>
    <property type="evidence" value="ECO:0007669"/>
    <property type="project" value="InterPro"/>
</dbReference>
<dbReference type="GO" id="GO:0009982">
    <property type="term" value="F:pseudouridine synthase activity"/>
    <property type="evidence" value="ECO:0007669"/>
    <property type="project" value="InterPro"/>
</dbReference>
<feature type="domain" description="R3H" evidence="7">
    <location>
        <begin position="82"/>
        <end position="150"/>
    </location>
</feature>
<proteinExistence type="inferred from homology"/>
<dbReference type="GO" id="GO:0005634">
    <property type="term" value="C:nucleus"/>
    <property type="evidence" value="ECO:0007669"/>
    <property type="project" value="TreeGrafter"/>
</dbReference>
<feature type="region of interest" description="Disordered" evidence="5">
    <location>
        <begin position="1"/>
        <end position="22"/>
    </location>
</feature>
<evidence type="ECO:0000259" key="7">
    <source>
        <dbReference type="PROSITE" id="PS51061"/>
    </source>
</evidence>
<reference evidence="9" key="1">
    <citation type="submission" date="2025-08" db="UniProtKB">
        <authorList>
            <consortium name="RefSeq"/>
        </authorList>
    </citation>
    <scope>IDENTIFICATION</scope>
</reference>
<dbReference type="PROSITE" id="PS50984">
    <property type="entry name" value="TRUD"/>
    <property type="match status" value="1"/>
</dbReference>
<dbReference type="KEGG" id="goe:100909167"/>
<dbReference type="InterPro" id="IPR020119">
    <property type="entry name" value="PsdUridine_synth_TruD_CS"/>
</dbReference>
<protein>
    <submittedName>
        <fullName evidence="9">Pseudouridylate synthase 7 homolog</fullName>
    </submittedName>
</protein>
<dbReference type="AlphaFoldDB" id="A0AAJ6QUX7"/>
<evidence type="ECO:0000256" key="2">
    <source>
        <dbReference type="ARBA" id="ARBA00022694"/>
    </source>
</evidence>
<evidence type="ECO:0000259" key="6">
    <source>
        <dbReference type="PROSITE" id="PS50984"/>
    </source>
</evidence>
<dbReference type="PANTHER" id="PTHR13326:SF31">
    <property type="entry name" value="PSEUDOURIDYLATE SYNTHASE 7 HOMOLOG"/>
    <property type="match status" value="1"/>
</dbReference>
<dbReference type="PANTHER" id="PTHR13326">
    <property type="entry name" value="TRNA PSEUDOURIDINE SYNTHASE D"/>
    <property type="match status" value="1"/>
</dbReference>
<dbReference type="PIRSF" id="PIRSF037016">
    <property type="entry name" value="Pseudouridin_synth_euk_prd"/>
    <property type="match status" value="1"/>
</dbReference>
<evidence type="ECO:0000256" key="4">
    <source>
        <dbReference type="ARBA" id="ARBA00036943"/>
    </source>
</evidence>
<sequence>MASKRCPEDGGDGPQIKRARFKPRESAAGISQYMAGNKRPAFTARMKSRSFDFIVKEIDLAGEVVQLTTLENPVTADDTGTKGIDQQLKDRLEEMMANEDIKATVSVDVGSMTKEQRTLVHVSLRNGYPSLQSETKDDDGKRFIVISKKSAHKGERLRYYWPTGRPNHTTFVLYKDNTDTMEAINAIAGLTRTKPSVFSYAGTKDKRAITTQRVSVYRMKPDYLLGINKRNEKFKIGNVHFAQKQIQLGELTGNRFIITLRDVKGGTQEEMRAALENLRKGFINYFGLQRFGTTSIPTHDIGKKMLASKWAEACDLILRPRDGGRPRRDLDAARALWMGTKDASKCYDLLTTRGSQTSLEGHLLAALKKDPGNFQSALFGLQKNTRLLYIHAYQSFIWNSVVSRRLEMFGAKVVLGDLVLPPDSKEDGDRAPVEYVTAENITRFTIWDVVLPLPGFSIKYPDNEQAGWFIDIVKSDGFENLDCFSSNNKSFAMRGTYRKVYCLPKDLDFEIKSYTNPNEPLVETDWDALLKKDEKLRELETRKIQVKQDRREKERAAQLKNGEEIYERKKPAPPADGKVDSEEKIGVVLSFSLPAASYATMLLREFLSSDEEMEGEEEKTSVEKEAGCPVEDEEVDDEDVVDAC</sequence>
<name>A0AAJ6QUX7_9ACAR</name>
<dbReference type="InterPro" id="IPR020103">
    <property type="entry name" value="PsdUridine_synth_cat_dom_sf"/>
</dbReference>
<evidence type="ECO:0000313" key="8">
    <source>
        <dbReference type="Proteomes" id="UP000694867"/>
    </source>
</evidence>
<dbReference type="InterPro" id="IPR001374">
    <property type="entry name" value="R3H_dom"/>
</dbReference>
<dbReference type="GO" id="GO:0008033">
    <property type="term" value="P:tRNA processing"/>
    <property type="evidence" value="ECO:0007669"/>
    <property type="project" value="UniProtKB-KW"/>
</dbReference>
<dbReference type="CDD" id="cd02576">
    <property type="entry name" value="PseudoU_synth_ScPUS7"/>
    <property type="match status" value="1"/>
</dbReference>
<keyword evidence="2" id="KW-0819">tRNA processing</keyword>
<evidence type="ECO:0000313" key="9">
    <source>
        <dbReference type="RefSeq" id="XP_003744717.2"/>
    </source>
</evidence>
<dbReference type="PROSITE" id="PS01268">
    <property type="entry name" value="UPF0024"/>
    <property type="match status" value="1"/>
</dbReference>
<dbReference type="CDD" id="cd02325">
    <property type="entry name" value="R3H"/>
    <property type="match status" value="1"/>
</dbReference>
<dbReference type="NCBIfam" id="TIGR00094">
    <property type="entry name" value="tRNA_TruD_broad"/>
    <property type="match status" value="1"/>
</dbReference>
<dbReference type="Gene3D" id="3.30.2350.20">
    <property type="entry name" value="TruD, catalytic domain"/>
    <property type="match status" value="2"/>
</dbReference>
<dbReference type="InterPro" id="IPR001656">
    <property type="entry name" value="PsdUridine_synth_TruD"/>
</dbReference>
<evidence type="ECO:0000256" key="1">
    <source>
        <dbReference type="ARBA" id="ARBA00007953"/>
    </source>
</evidence>
<dbReference type="CTD" id="54517"/>
<comment type="similarity">
    <text evidence="1">Belongs to the pseudouridine synthase TruD family.</text>
</comment>
<feature type="region of interest" description="Disordered" evidence="5">
    <location>
        <begin position="609"/>
        <end position="644"/>
    </location>
</feature>